<organism evidence="2 3">
    <name type="scientific">Winkia neuii</name>
    <dbReference type="NCBI Taxonomy" id="33007"/>
    <lineage>
        <taxon>Bacteria</taxon>
        <taxon>Bacillati</taxon>
        <taxon>Actinomycetota</taxon>
        <taxon>Actinomycetes</taxon>
        <taxon>Actinomycetales</taxon>
        <taxon>Actinomycetaceae</taxon>
        <taxon>Winkia</taxon>
    </lineage>
</organism>
<dbReference type="Proteomes" id="UP000235122">
    <property type="component" value="Unassembled WGS sequence"/>
</dbReference>
<evidence type="ECO:0000313" key="2">
    <source>
        <dbReference type="EMBL" id="PKY72325.1"/>
    </source>
</evidence>
<dbReference type="STRING" id="33007.HMPREF3198_00251"/>
<dbReference type="PRINTS" id="PR00111">
    <property type="entry name" value="ABHYDROLASE"/>
</dbReference>
<dbReference type="InterPro" id="IPR022742">
    <property type="entry name" value="Hydrolase_4"/>
</dbReference>
<dbReference type="GeneID" id="35866899"/>
<name>A0A2I1IMH7_9ACTO</name>
<protein>
    <submittedName>
        <fullName evidence="2">Lysophospholipase</fullName>
    </submittedName>
</protein>
<reference evidence="2 3" key="1">
    <citation type="submission" date="2017-12" db="EMBL/GenBank/DDBJ databases">
        <title>Phylogenetic diversity of female urinary microbiome.</title>
        <authorList>
            <person name="Thomas-White K."/>
            <person name="Wolfe A.J."/>
        </authorList>
    </citation>
    <scope>NUCLEOTIDE SEQUENCE [LARGE SCALE GENOMIC DNA]</scope>
    <source>
        <strain evidence="2 3">UMB0402</strain>
    </source>
</reference>
<dbReference type="RefSeq" id="WP_024331795.1">
    <property type="nucleotide sequence ID" value="NZ_JASOXK010000005.1"/>
</dbReference>
<dbReference type="SUPFAM" id="SSF53474">
    <property type="entry name" value="alpha/beta-Hydrolases"/>
    <property type="match status" value="1"/>
</dbReference>
<evidence type="ECO:0000313" key="3">
    <source>
        <dbReference type="Proteomes" id="UP000235122"/>
    </source>
</evidence>
<proteinExistence type="predicted"/>
<feature type="domain" description="Serine aminopeptidase S33" evidence="1">
    <location>
        <begin position="12"/>
        <end position="248"/>
    </location>
</feature>
<accession>A0A2I1IMH7</accession>
<dbReference type="Gene3D" id="3.40.50.1820">
    <property type="entry name" value="alpha/beta hydrolase"/>
    <property type="match status" value="1"/>
</dbReference>
<dbReference type="Pfam" id="PF12146">
    <property type="entry name" value="Hydrolase_4"/>
    <property type="match status" value="1"/>
</dbReference>
<sequence>MRADFHKELANDPRASVLLLHGYAEHQGRYSQLKKSLALGGYDVYSYDQYGHGLAPGPRATVDVGKLIEDHLQARTGLLGQLRTEKLFLFGHSMGGLITAASALIRPEGVAGVALSGPALLNASLTPKLARLLMPVAEMFPGLGTIMLDPNAVSRDKKVVEDYQADPLNYTGKVPALTALTMVSQGGEVLSHAELWRLPLIIFHGEEDKLAAPAGSHYFMEDARAGGATDLTMVDVPKARHEVFNEPEAPVLREKLLIWLSQH</sequence>
<dbReference type="PANTHER" id="PTHR11614">
    <property type="entry name" value="PHOSPHOLIPASE-RELATED"/>
    <property type="match status" value="1"/>
</dbReference>
<dbReference type="EMBL" id="PKKO01000003">
    <property type="protein sequence ID" value="PKY72325.1"/>
    <property type="molecule type" value="Genomic_DNA"/>
</dbReference>
<dbReference type="InterPro" id="IPR000073">
    <property type="entry name" value="AB_hydrolase_1"/>
</dbReference>
<gene>
    <name evidence="2" type="ORF">CYJ19_05595</name>
</gene>
<dbReference type="AlphaFoldDB" id="A0A2I1IMH7"/>
<evidence type="ECO:0000259" key="1">
    <source>
        <dbReference type="Pfam" id="PF12146"/>
    </source>
</evidence>
<dbReference type="InterPro" id="IPR029058">
    <property type="entry name" value="AB_hydrolase_fold"/>
</dbReference>
<comment type="caution">
    <text evidence="2">The sequence shown here is derived from an EMBL/GenBank/DDBJ whole genome shotgun (WGS) entry which is preliminary data.</text>
</comment>
<dbReference type="GO" id="GO:0003824">
    <property type="term" value="F:catalytic activity"/>
    <property type="evidence" value="ECO:0007669"/>
    <property type="project" value="UniProtKB-ARBA"/>
</dbReference>
<keyword evidence="3" id="KW-1185">Reference proteome</keyword>
<dbReference type="InterPro" id="IPR051044">
    <property type="entry name" value="MAG_DAG_Lipase"/>
</dbReference>